<accession>A0A5B8YRF5</accession>
<dbReference type="GO" id="GO:0008061">
    <property type="term" value="F:chitin binding"/>
    <property type="evidence" value="ECO:0007669"/>
    <property type="project" value="InterPro"/>
</dbReference>
<dbReference type="Gene3D" id="2.170.140.10">
    <property type="entry name" value="Chitin binding domain"/>
    <property type="match status" value="1"/>
</dbReference>
<dbReference type="SUPFAM" id="SSF57625">
    <property type="entry name" value="Invertebrate chitin-binding proteins"/>
    <property type="match status" value="1"/>
</dbReference>
<dbReference type="EMBL" id="MK746083">
    <property type="protein sequence ID" value="QED40645.1"/>
    <property type="molecule type" value="Genomic_DNA"/>
</dbReference>
<dbReference type="GeneID" id="80541331"/>
<dbReference type="Pfam" id="PF01607">
    <property type="entry name" value="CBM_14"/>
    <property type="match status" value="1"/>
</dbReference>
<dbReference type="InterPro" id="IPR002557">
    <property type="entry name" value="Chitin-bd_dom"/>
</dbReference>
<dbReference type="InterPro" id="IPR036508">
    <property type="entry name" value="Chitin-bd_dom_sf"/>
</dbReference>
<reference evidence="2" key="1">
    <citation type="journal article" date="2019" name="Viruses">
        <title>A Novel Alphabaculovirus from the Soybean Looper, Chrysodeixis includens, that Produces Tetrahedral Occlusion Bodies and Encodes Two Copies of he65.</title>
        <authorList>
            <person name="Harrison R.L."/>
            <person name="Rowley D.L."/>
            <person name="Popham H.J.R."/>
        </authorList>
    </citation>
    <scope>NUCLEOTIDE SEQUENCE</scope>
    <source>
        <strain evidence="2">ChinNPV-1</strain>
    </source>
</reference>
<protein>
    <submittedName>
        <fullName evidence="2">ChtB</fullName>
    </submittedName>
</protein>
<dbReference type="SMART" id="SM00494">
    <property type="entry name" value="ChtBD2"/>
    <property type="match status" value="1"/>
</dbReference>
<evidence type="ECO:0000259" key="1">
    <source>
        <dbReference type="PROSITE" id="PS50940"/>
    </source>
</evidence>
<proteinExistence type="predicted"/>
<dbReference type="KEGG" id="vg:80541331"/>
<sequence>MNIYILLFIVFFFVILGIALFSGKNVTEIEEEAKEICSNNNNLTYVANPLNCQKFYLCTSEQLELTCPKYFAFDIDTNNCRPREEVDCGDRPYYENR</sequence>
<dbReference type="Proteomes" id="UP001162233">
    <property type="component" value="Segment"/>
</dbReference>
<evidence type="ECO:0000313" key="2">
    <source>
        <dbReference type="EMBL" id="QED40645.1"/>
    </source>
</evidence>
<dbReference type="GO" id="GO:0005576">
    <property type="term" value="C:extracellular region"/>
    <property type="evidence" value="ECO:0007669"/>
    <property type="project" value="InterPro"/>
</dbReference>
<dbReference type="RefSeq" id="YP_010802561.1">
    <property type="nucleotide sequence ID" value="NC_077025.1"/>
</dbReference>
<keyword evidence="3" id="KW-1185">Reference proteome</keyword>
<organism evidence="2 3">
    <name type="scientific">Chrysodeixis includens nucleopolyhedrovirus</name>
    <dbReference type="NCBI Taxonomy" id="1207438"/>
    <lineage>
        <taxon>Viruses</taxon>
        <taxon>Viruses incertae sedis</taxon>
        <taxon>Naldaviricetes</taxon>
        <taxon>Lefavirales</taxon>
        <taxon>Baculoviridae</taxon>
        <taxon>Alphabaculovirus</taxon>
        <taxon>Alphabaculovirus chrincludentis</taxon>
        <taxon>Alphabaculovirus alterchrincludentis</taxon>
    </lineage>
</organism>
<evidence type="ECO:0000313" key="3">
    <source>
        <dbReference type="Proteomes" id="UP001162233"/>
    </source>
</evidence>
<feature type="domain" description="Chitin-binding type-2" evidence="1">
    <location>
        <begin position="34"/>
        <end position="90"/>
    </location>
</feature>
<name>A0A5B8YRF5_9ABAC</name>
<dbReference type="PROSITE" id="PS50940">
    <property type="entry name" value="CHIT_BIND_II"/>
    <property type="match status" value="1"/>
</dbReference>